<evidence type="ECO:0000313" key="1">
    <source>
        <dbReference type="EMBL" id="JAC70700.1"/>
    </source>
</evidence>
<accession>A0A061RJ85</accession>
<feature type="non-terminal residue" evidence="1">
    <location>
        <position position="1"/>
    </location>
</feature>
<protein>
    <submittedName>
        <fullName evidence="1">Uncharacterized protein</fullName>
    </submittedName>
</protein>
<dbReference type="AlphaFoldDB" id="A0A061RJ85"/>
<sequence>WRHLLQCCQGGLHELPFGDEGSLADTRAAQMHVFLSLLNFTPAAHARRAAER</sequence>
<dbReference type="EMBL" id="GBEZ01015465">
    <property type="protein sequence ID" value="JAC70700.1"/>
    <property type="molecule type" value="Transcribed_RNA"/>
</dbReference>
<organism evidence="1">
    <name type="scientific">Tetraselmis sp. GSL018</name>
    <dbReference type="NCBI Taxonomy" id="582737"/>
    <lineage>
        <taxon>Eukaryota</taxon>
        <taxon>Viridiplantae</taxon>
        <taxon>Chlorophyta</taxon>
        <taxon>core chlorophytes</taxon>
        <taxon>Chlorodendrophyceae</taxon>
        <taxon>Chlorodendrales</taxon>
        <taxon>Chlorodendraceae</taxon>
        <taxon>Tetraselmis</taxon>
    </lineage>
</organism>
<name>A0A061RJ85_9CHLO</name>
<reference evidence="1" key="1">
    <citation type="submission" date="2014-05" db="EMBL/GenBank/DDBJ databases">
        <title>The transcriptome of the halophilic microalga Tetraselmis sp. GSL018 isolated from the Great Salt Lake, Utah.</title>
        <authorList>
            <person name="Jinkerson R.E."/>
            <person name="D'Adamo S."/>
            <person name="Posewitz M.C."/>
        </authorList>
    </citation>
    <scope>NUCLEOTIDE SEQUENCE</scope>
    <source>
        <strain evidence="1">GSL018</strain>
    </source>
</reference>
<gene>
    <name evidence="1" type="ORF">TSPGSL018_3573</name>
</gene>
<proteinExistence type="predicted"/>